<evidence type="ECO:0000313" key="2">
    <source>
        <dbReference type="EMBL" id="RPB13220.1"/>
    </source>
</evidence>
<evidence type="ECO:0000256" key="1">
    <source>
        <dbReference type="SAM" id="MobiDB-lite"/>
    </source>
</evidence>
<dbReference type="OrthoDB" id="5343553at2759"/>
<feature type="region of interest" description="Disordered" evidence="1">
    <location>
        <begin position="674"/>
        <end position="709"/>
    </location>
</feature>
<feature type="compositionally biased region" description="Basic and acidic residues" evidence="1">
    <location>
        <begin position="735"/>
        <end position="746"/>
    </location>
</feature>
<reference evidence="2 3" key="1">
    <citation type="journal article" date="2018" name="Nat. Ecol. Evol.">
        <title>Pezizomycetes genomes reveal the molecular basis of ectomycorrhizal truffle lifestyle.</title>
        <authorList>
            <person name="Murat C."/>
            <person name="Payen T."/>
            <person name="Noel B."/>
            <person name="Kuo A."/>
            <person name="Morin E."/>
            <person name="Chen J."/>
            <person name="Kohler A."/>
            <person name="Krizsan K."/>
            <person name="Balestrini R."/>
            <person name="Da Silva C."/>
            <person name="Montanini B."/>
            <person name="Hainaut M."/>
            <person name="Levati E."/>
            <person name="Barry K.W."/>
            <person name="Belfiori B."/>
            <person name="Cichocki N."/>
            <person name="Clum A."/>
            <person name="Dockter R.B."/>
            <person name="Fauchery L."/>
            <person name="Guy J."/>
            <person name="Iotti M."/>
            <person name="Le Tacon F."/>
            <person name="Lindquist E.A."/>
            <person name="Lipzen A."/>
            <person name="Malagnac F."/>
            <person name="Mello A."/>
            <person name="Molinier V."/>
            <person name="Miyauchi S."/>
            <person name="Poulain J."/>
            <person name="Riccioni C."/>
            <person name="Rubini A."/>
            <person name="Sitrit Y."/>
            <person name="Splivallo R."/>
            <person name="Traeger S."/>
            <person name="Wang M."/>
            <person name="Zifcakova L."/>
            <person name="Wipf D."/>
            <person name="Zambonelli A."/>
            <person name="Paolocci F."/>
            <person name="Nowrousian M."/>
            <person name="Ottonello S."/>
            <person name="Baldrian P."/>
            <person name="Spatafora J.W."/>
            <person name="Henrissat B."/>
            <person name="Nagy L.G."/>
            <person name="Aury J.M."/>
            <person name="Wincker P."/>
            <person name="Grigoriev I.V."/>
            <person name="Bonfante P."/>
            <person name="Martin F.M."/>
        </authorList>
    </citation>
    <scope>NUCLEOTIDE SEQUENCE [LARGE SCALE GENOMIC DNA]</scope>
    <source>
        <strain evidence="2 3">CCBAS932</strain>
    </source>
</reference>
<gene>
    <name evidence="2" type="ORF">P167DRAFT_135158</name>
</gene>
<feature type="compositionally biased region" description="Polar residues" evidence="1">
    <location>
        <begin position="253"/>
        <end position="265"/>
    </location>
</feature>
<dbReference type="AlphaFoldDB" id="A0A3N4KRT2"/>
<sequence length="782" mass="88996">MASSIFYNTPSGTSRMHNFGQDEIDYGFQPTWATVPVQAAFDTSPGTGARRDQLLGITRKPIWQEAEEKEKERELFNQEQLDMTATESFALATMATAFHATSGVARIVGTTFVFAGKVLWAVGDGVKNIISKRISQAGLTPMERKIRMKSRKKPVVKKRVKSRMFDTDSETAEDDNEDDSDSDTETTGMQSMLAMPPHMVGATPRIVRNQRRTIRHPAQAPKFSSPAAVKTRRRKMPNTPALKRKVRFEDDSSTPADTRANNAPNTPAFVFNTPKEKKKQMTKKDEFKMNFKKDIFQPWVDYLHKYGWSRGAFRAALANYELPTDIISQLYDMRDTNPKAWDTLIEAHTHDGFIERLKLCVPAVVYPEPIDWEAMSARGGPKVSSESRLQQKDGKCVLCRGMSWAGKVYTREIAEGEDVPCLSHHKSVIPYTQAELKEITPTSSDPVFRRWCQESRWDWLFSDPPASGLNDDETPWKIPNDDPRLRHVARLGDPENLEHPTEAMRMLIFTRLQEKYTAQDLAAKRFIDGIQTAGNLILAEKLKKMDLERKRQQVDQKWLCVRQVKVVVKEKESILRHGRKRTAADADVEENNAKKARSDAAAPVFRKIASVRKSSIRPPANTNTNAIKSPFLFEKPLFTIPAPFDPVEIKKIRLIPPVQEKLTDPDTLFKRRYEESTRFSPKPQKTVSFSASTAAPDEEEEPLSKEELEAIAYNEECERQERLKQLRLQEEEFCRKEREEDAERRKNNPSTNSKENAEGRTTSGGIEFNSSGRLGARAGIRK</sequence>
<keyword evidence="3" id="KW-1185">Reference proteome</keyword>
<feature type="region of interest" description="Disordered" evidence="1">
    <location>
        <begin position="735"/>
        <end position="782"/>
    </location>
</feature>
<dbReference type="InParanoid" id="A0A3N4KRT2"/>
<proteinExistence type="predicted"/>
<feature type="compositionally biased region" description="Polar residues" evidence="1">
    <location>
        <begin position="683"/>
        <end position="693"/>
    </location>
</feature>
<protein>
    <submittedName>
        <fullName evidence="2">Uncharacterized protein</fullName>
    </submittedName>
</protein>
<organism evidence="2 3">
    <name type="scientific">Morchella conica CCBAS932</name>
    <dbReference type="NCBI Taxonomy" id="1392247"/>
    <lineage>
        <taxon>Eukaryota</taxon>
        <taxon>Fungi</taxon>
        <taxon>Dikarya</taxon>
        <taxon>Ascomycota</taxon>
        <taxon>Pezizomycotina</taxon>
        <taxon>Pezizomycetes</taxon>
        <taxon>Pezizales</taxon>
        <taxon>Morchellaceae</taxon>
        <taxon>Morchella</taxon>
    </lineage>
</organism>
<evidence type="ECO:0000313" key="3">
    <source>
        <dbReference type="Proteomes" id="UP000277580"/>
    </source>
</evidence>
<feature type="compositionally biased region" description="Basic residues" evidence="1">
    <location>
        <begin position="230"/>
        <end position="246"/>
    </location>
</feature>
<feature type="region of interest" description="Disordered" evidence="1">
    <location>
        <begin position="149"/>
        <end position="189"/>
    </location>
</feature>
<accession>A0A3N4KRT2</accession>
<feature type="region of interest" description="Disordered" evidence="1">
    <location>
        <begin position="214"/>
        <end position="270"/>
    </location>
</feature>
<dbReference type="EMBL" id="ML119124">
    <property type="protein sequence ID" value="RPB13220.1"/>
    <property type="molecule type" value="Genomic_DNA"/>
</dbReference>
<name>A0A3N4KRT2_9PEZI</name>
<feature type="compositionally biased region" description="Polar residues" evidence="1">
    <location>
        <begin position="748"/>
        <end position="772"/>
    </location>
</feature>
<feature type="compositionally biased region" description="Basic residues" evidence="1">
    <location>
        <begin position="149"/>
        <end position="162"/>
    </location>
</feature>
<dbReference type="Proteomes" id="UP000277580">
    <property type="component" value="Unassembled WGS sequence"/>
</dbReference>
<feature type="compositionally biased region" description="Acidic residues" evidence="1">
    <location>
        <begin position="167"/>
        <end position="184"/>
    </location>
</feature>